<dbReference type="AlphaFoldDB" id="A0A9D4QFR0"/>
<dbReference type="EMBL" id="JABSTV010001246">
    <property type="protein sequence ID" value="KAH7976324.1"/>
    <property type="molecule type" value="Genomic_DNA"/>
</dbReference>
<reference evidence="1" key="2">
    <citation type="submission" date="2021-09" db="EMBL/GenBank/DDBJ databases">
        <authorList>
            <person name="Jia N."/>
            <person name="Wang J."/>
            <person name="Shi W."/>
            <person name="Du L."/>
            <person name="Sun Y."/>
            <person name="Zhan W."/>
            <person name="Jiang J."/>
            <person name="Wang Q."/>
            <person name="Zhang B."/>
            <person name="Ji P."/>
            <person name="Sakyi L.B."/>
            <person name="Cui X."/>
            <person name="Yuan T."/>
            <person name="Jiang B."/>
            <person name="Yang W."/>
            <person name="Lam T.T.-Y."/>
            <person name="Chang Q."/>
            <person name="Ding S."/>
            <person name="Wang X."/>
            <person name="Zhu J."/>
            <person name="Ruan X."/>
            <person name="Zhao L."/>
            <person name="Wei J."/>
            <person name="Que T."/>
            <person name="Du C."/>
            <person name="Cheng J."/>
            <person name="Dai P."/>
            <person name="Han X."/>
            <person name="Huang E."/>
            <person name="Gao Y."/>
            <person name="Liu J."/>
            <person name="Shao H."/>
            <person name="Ye R."/>
            <person name="Li L."/>
            <person name="Wei W."/>
            <person name="Wang X."/>
            <person name="Wang C."/>
            <person name="Huo Q."/>
            <person name="Li W."/>
            <person name="Guo W."/>
            <person name="Chen H."/>
            <person name="Chen S."/>
            <person name="Zhou L."/>
            <person name="Zhou L."/>
            <person name="Ni X."/>
            <person name="Tian J."/>
            <person name="Zhou Y."/>
            <person name="Sheng Y."/>
            <person name="Liu T."/>
            <person name="Pan Y."/>
            <person name="Xia L."/>
            <person name="Li J."/>
            <person name="Zhao F."/>
            <person name="Cao W."/>
        </authorList>
    </citation>
    <scope>NUCLEOTIDE SEQUENCE</scope>
    <source>
        <strain evidence="1">Rsan-2018</strain>
        <tissue evidence="1">Larvae</tissue>
    </source>
</reference>
<comment type="caution">
    <text evidence="1">The sequence shown here is derived from an EMBL/GenBank/DDBJ whole genome shotgun (WGS) entry which is preliminary data.</text>
</comment>
<evidence type="ECO:0000313" key="2">
    <source>
        <dbReference type="Proteomes" id="UP000821837"/>
    </source>
</evidence>
<proteinExistence type="predicted"/>
<protein>
    <submittedName>
        <fullName evidence="1">Uncharacterized protein</fullName>
    </submittedName>
</protein>
<name>A0A9D4QFR0_RHISA</name>
<accession>A0A9D4QFR0</accession>
<evidence type="ECO:0000313" key="1">
    <source>
        <dbReference type="EMBL" id="KAH7976324.1"/>
    </source>
</evidence>
<dbReference type="Proteomes" id="UP000821837">
    <property type="component" value="Chromosome 10"/>
</dbReference>
<reference evidence="1" key="1">
    <citation type="journal article" date="2020" name="Cell">
        <title>Large-Scale Comparative Analyses of Tick Genomes Elucidate Their Genetic Diversity and Vector Capacities.</title>
        <authorList>
            <consortium name="Tick Genome and Microbiome Consortium (TIGMIC)"/>
            <person name="Jia N."/>
            <person name="Wang J."/>
            <person name="Shi W."/>
            <person name="Du L."/>
            <person name="Sun Y."/>
            <person name="Zhan W."/>
            <person name="Jiang J.F."/>
            <person name="Wang Q."/>
            <person name="Zhang B."/>
            <person name="Ji P."/>
            <person name="Bell-Sakyi L."/>
            <person name="Cui X.M."/>
            <person name="Yuan T.T."/>
            <person name="Jiang B.G."/>
            <person name="Yang W.F."/>
            <person name="Lam T.T."/>
            <person name="Chang Q.C."/>
            <person name="Ding S.J."/>
            <person name="Wang X.J."/>
            <person name="Zhu J.G."/>
            <person name="Ruan X.D."/>
            <person name="Zhao L."/>
            <person name="Wei J.T."/>
            <person name="Ye R.Z."/>
            <person name="Que T.C."/>
            <person name="Du C.H."/>
            <person name="Zhou Y.H."/>
            <person name="Cheng J.X."/>
            <person name="Dai P.F."/>
            <person name="Guo W.B."/>
            <person name="Han X.H."/>
            <person name="Huang E.J."/>
            <person name="Li L.F."/>
            <person name="Wei W."/>
            <person name="Gao Y.C."/>
            <person name="Liu J.Z."/>
            <person name="Shao H.Z."/>
            <person name="Wang X."/>
            <person name="Wang C.C."/>
            <person name="Yang T.C."/>
            <person name="Huo Q.B."/>
            <person name="Li W."/>
            <person name="Chen H.Y."/>
            <person name="Chen S.E."/>
            <person name="Zhou L.G."/>
            <person name="Ni X.B."/>
            <person name="Tian J.H."/>
            <person name="Sheng Y."/>
            <person name="Liu T."/>
            <person name="Pan Y.S."/>
            <person name="Xia L.Y."/>
            <person name="Li J."/>
            <person name="Zhao F."/>
            <person name="Cao W.C."/>
        </authorList>
    </citation>
    <scope>NUCLEOTIDE SEQUENCE</scope>
    <source>
        <strain evidence="1">Rsan-2018</strain>
    </source>
</reference>
<organism evidence="1 2">
    <name type="scientific">Rhipicephalus sanguineus</name>
    <name type="common">Brown dog tick</name>
    <name type="synonym">Ixodes sanguineus</name>
    <dbReference type="NCBI Taxonomy" id="34632"/>
    <lineage>
        <taxon>Eukaryota</taxon>
        <taxon>Metazoa</taxon>
        <taxon>Ecdysozoa</taxon>
        <taxon>Arthropoda</taxon>
        <taxon>Chelicerata</taxon>
        <taxon>Arachnida</taxon>
        <taxon>Acari</taxon>
        <taxon>Parasitiformes</taxon>
        <taxon>Ixodida</taxon>
        <taxon>Ixodoidea</taxon>
        <taxon>Ixodidae</taxon>
        <taxon>Rhipicephalinae</taxon>
        <taxon>Rhipicephalus</taxon>
        <taxon>Rhipicephalus</taxon>
    </lineage>
</organism>
<keyword evidence="2" id="KW-1185">Reference proteome</keyword>
<sequence length="56" mass="6614">MDLCFSEKLYFFVYNYKPKAMRSSRYPNLLDNLEIEDPDVINCLIDQVIVKLNHGS</sequence>
<gene>
    <name evidence="1" type="ORF">HPB52_011906</name>
</gene>